<feature type="region of interest" description="Disordered" evidence="1">
    <location>
        <begin position="32"/>
        <end position="52"/>
    </location>
</feature>
<gene>
    <name evidence="3" type="primary">24</name>
    <name evidence="3" type="ORF">SEA_MORGANA_24</name>
</gene>
<evidence type="ECO:0000313" key="4">
    <source>
        <dbReference type="Proteomes" id="UP001494874"/>
    </source>
</evidence>
<dbReference type="Proteomes" id="UP001494874">
    <property type="component" value="Segment"/>
</dbReference>
<name>A0AAX4RAK9_9CAUD</name>
<proteinExistence type="predicted"/>
<sequence>MSIVNGSVIIVDPAAPSMTPVTPPRGGTNVFTSPGMPGGRGPKGDDGDPGGVASVNGRTGTITLTGDDVGLDQVNNTSDLDKPISQAAQEALEAKVDTADARLSDARTLRTVNVTTATAVGTAAKVATGPVTPVAGDVVKLTLTSGNSIGAPTLAVNGGTAYPIRIGNLSSPPSTSVSITAGGIMLLYFDGAIYHLMNVAQPQSEISDAEITAGTATTPRLITGRRVATIVSTARSGVELQANKGVANGYPSLDAGGKIPVSQLPSSLMEYQGVWNAATNTPTLVDGTGNTGDVYRVTAAATRNLGSGAIEFAVGDYVIYNPSGVWEKSDTTDAVASVAGLIGVITAAALRTALSINNLDNTSDANKPVSTQQASALAGKRNLISSANAVYATDASGNQIAGTWSVTPDANTVAVRDGSGRLPVATGVASTDAVNKGQLDGKANTSHTHTGMVTSASITDIWYGTQAEYDAITTKLNSTAYLVRPA</sequence>
<keyword evidence="4" id="KW-1185">Reference proteome</keyword>
<evidence type="ECO:0000313" key="3">
    <source>
        <dbReference type="EMBL" id="XAO35458.1"/>
    </source>
</evidence>
<dbReference type="EMBL" id="PP537962">
    <property type="protein sequence ID" value="XAO35458.1"/>
    <property type="molecule type" value="Genomic_DNA"/>
</dbReference>
<accession>A0AAX4RAK9</accession>
<evidence type="ECO:0000256" key="1">
    <source>
        <dbReference type="SAM" id="MobiDB-lite"/>
    </source>
</evidence>
<evidence type="ECO:0000259" key="2">
    <source>
        <dbReference type="Pfam" id="PF24243"/>
    </source>
</evidence>
<feature type="domain" description="Minor tail protein gp31 C-terminal" evidence="2">
    <location>
        <begin position="460"/>
        <end position="483"/>
    </location>
</feature>
<reference evidence="3 4" key="1">
    <citation type="submission" date="2024-03" db="EMBL/GenBank/DDBJ databases">
        <authorList>
            <person name="Shriver K.J."/>
            <person name="Jarquin D.M."/>
            <person name="Bolanos-Abarca L."/>
            <person name="Cohen Z.M."/>
            <person name="Hayes E."/>
            <person name="Mustafa Y."/>
            <person name="Pacheco-Mendoza M."/>
            <person name="Broussard A.C."/>
            <person name="Fogarty M.P."/>
            <person name="Ko C."/>
            <person name="Russell D.A."/>
            <person name="Jacobs-Sera D."/>
            <person name="Hatfull G.F."/>
        </authorList>
    </citation>
    <scope>NUCLEOTIDE SEQUENCE [LARGE SCALE GENOMIC DNA]</scope>
</reference>
<dbReference type="InterPro" id="IPR056923">
    <property type="entry name" value="Minor_tail_gp31_C"/>
</dbReference>
<dbReference type="Pfam" id="PF24243">
    <property type="entry name" value="Phage_tail_C"/>
    <property type="match status" value="1"/>
</dbReference>
<organism evidence="3 4">
    <name type="scientific">Gordonia phage Morgana</name>
    <dbReference type="NCBI Taxonomy" id="3137292"/>
    <lineage>
        <taxon>Viruses</taxon>
        <taxon>Duplodnaviria</taxon>
        <taxon>Heunggongvirae</taxon>
        <taxon>Uroviricota</taxon>
        <taxon>Caudoviricetes</taxon>
        <taxon>Kruegerviridae</taxon>
        <taxon>Cafassovirus</taxon>
        <taxon>Cafassovirus morgana</taxon>
    </lineage>
</organism>
<protein>
    <submittedName>
        <fullName evidence="3">Minor tail protein</fullName>
    </submittedName>
</protein>